<gene>
    <name evidence="3" type="ORF">GCM10022422_40350</name>
</gene>
<evidence type="ECO:0000313" key="3">
    <source>
        <dbReference type="EMBL" id="GAA3751374.1"/>
    </source>
</evidence>
<keyword evidence="4" id="KW-1185">Reference proteome</keyword>
<comment type="caution">
    <text evidence="3">The sequence shown here is derived from an EMBL/GenBank/DDBJ whole genome shotgun (WGS) entry which is preliminary data.</text>
</comment>
<feature type="chain" id="PRO_5046889365" description="DUF4329 domain-containing protein" evidence="2">
    <location>
        <begin position="27"/>
        <end position="481"/>
    </location>
</feature>
<evidence type="ECO:0000256" key="1">
    <source>
        <dbReference type="SAM" id="MobiDB-lite"/>
    </source>
</evidence>
<feature type="region of interest" description="Disordered" evidence="1">
    <location>
        <begin position="231"/>
        <end position="261"/>
    </location>
</feature>
<dbReference type="RefSeq" id="WP_278020009.1">
    <property type="nucleotide sequence ID" value="NZ_BAABDT010000007.1"/>
</dbReference>
<organism evidence="3 4">
    <name type="scientific">Flavobacterium ginsengisoli</name>
    <dbReference type="NCBI Taxonomy" id="871694"/>
    <lineage>
        <taxon>Bacteria</taxon>
        <taxon>Pseudomonadati</taxon>
        <taxon>Bacteroidota</taxon>
        <taxon>Flavobacteriia</taxon>
        <taxon>Flavobacteriales</taxon>
        <taxon>Flavobacteriaceae</taxon>
        <taxon>Flavobacterium</taxon>
    </lineage>
</organism>
<evidence type="ECO:0000256" key="2">
    <source>
        <dbReference type="SAM" id="SignalP"/>
    </source>
</evidence>
<dbReference type="Proteomes" id="UP001501367">
    <property type="component" value="Unassembled WGS sequence"/>
</dbReference>
<keyword evidence="2" id="KW-0732">Signal</keyword>
<accession>A0ABP7G4M9</accession>
<feature type="signal peptide" evidence="2">
    <location>
        <begin position="1"/>
        <end position="26"/>
    </location>
</feature>
<evidence type="ECO:0000313" key="4">
    <source>
        <dbReference type="Proteomes" id="UP001501367"/>
    </source>
</evidence>
<sequence length="481" mass="53006">MRRKIKNAARFMIVFLILATSIKCQKDDNDVGQTDAKIMQSAKVWFKNYEAKGENFALLKNLNYNWNDAEITNSKDGTQTIIVPIIEVKKDQTELWEQKLYIYKLSENNYEAMVFEIYPDADNLSINSPSFNGYIVGWDLKKGFVKTAKFENNRLIENGVLTLALKNKQTTGKAPSNQVACPAGIECDVDGGGTTDTGIQLKEVVVNNNYQNPSGGGGIIYNGTGGTNPNYSDAGSYTNHGTGTGSGSEGGEDQNGNSTDPCGQMKALIDVTKTGNMKPSIDWLKGKVMASVNRLEHGVEVKKLMNPDGTYRYEYNQISSLDEFSVPLSTGSSYIGGAHSHPKNGYAMFSFGDVKFLRNAYNDASPSRKEDVFCIMVAKDKAGNVNTYSIKVNDFALLDSKVNSVWNNPNLNDKSEKEKLKKIHDEQAVLYDESGGALEESFLKQFGAFGISIYKADPLLTKWSKLELNPTTKKANLVPCT</sequence>
<name>A0ABP7G4M9_9FLAO</name>
<protein>
    <recommendedName>
        <fullName evidence="5">DUF4329 domain-containing protein</fullName>
    </recommendedName>
</protein>
<evidence type="ECO:0008006" key="5">
    <source>
        <dbReference type="Google" id="ProtNLM"/>
    </source>
</evidence>
<dbReference type="EMBL" id="BAABDT010000007">
    <property type="protein sequence ID" value="GAA3751374.1"/>
    <property type="molecule type" value="Genomic_DNA"/>
</dbReference>
<reference evidence="4" key="1">
    <citation type="journal article" date="2019" name="Int. J. Syst. Evol. Microbiol.">
        <title>The Global Catalogue of Microorganisms (GCM) 10K type strain sequencing project: providing services to taxonomists for standard genome sequencing and annotation.</title>
        <authorList>
            <consortium name="The Broad Institute Genomics Platform"/>
            <consortium name="The Broad Institute Genome Sequencing Center for Infectious Disease"/>
            <person name="Wu L."/>
            <person name="Ma J."/>
        </authorList>
    </citation>
    <scope>NUCLEOTIDE SEQUENCE [LARGE SCALE GENOMIC DNA]</scope>
    <source>
        <strain evidence="4">JCM 17336</strain>
    </source>
</reference>
<proteinExistence type="predicted"/>